<protein>
    <recommendedName>
        <fullName evidence="2">Band 7 domain-containing protein</fullName>
    </recommendedName>
</protein>
<sequence length="390" mass="45469">MKFKTVREGQQALVFNHLGESELIVGPKRVFLHRKRLQMLKRYTANARQYLVLKDKDGVVTHKPGPCVVYFNTVLYDSILERAAIQVDSNHIIVVYRRLETGGVDRTIKQGPCLFVPDVKEWLHEFKWHGNDPSDKGRLVANGNIFTKLQTIPGHFYYDVREVRTNDDTMIKVKLMLFYELEDIIKMLETTHDPIADMMNAICADVIAFAGKLSFDQFVGKTSKLSELSTYQQLELSGNKIGFRIQKVVYCGYHSSETLQEMQNNAIESRTRLRLNAELQNQERLILDLKLNKEQARSHLKNEMEKSRQDHKHQIEILKQSHDLHLRESHYNQNLMLESELTLAQIGHKENEDKQKLSYLQFLRNRNVDLNQVLLSQPIKEEIRVVNKSQ</sequence>
<keyword evidence="1" id="KW-0175">Coiled coil</keyword>
<feature type="domain" description="Band 7" evidence="2">
    <location>
        <begin position="86"/>
        <end position="242"/>
    </location>
</feature>
<feature type="coiled-coil region" evidence="1">
    <location>
        <begin position="272"/>
        <end position="321"/>
    </location>
</feature>
<evidence type="ECO:0000256" key="1">
    <source>
        <dbReference type="SAM" id="Coils"/>
    </source>
</evidence>
<proteinExistence type="predicted"/>
<dbReference type="AlphaFoldDB" id="A0AAN8PPL1"/>
<evidence type="ECO:0000313" key="4">
    <source>
        <dbReference type="Proteomes" id="UP001347796"/>
    </source>
</evidence>
<accession>A0AAN8PPL1</accession>
<keyword evidence="4" id="KW-1185">Reference proteome</keyword>
<evidence type="ECO:0000313" key="3">
    <source>
        <dbReference type="EMBL" id="KAK6173700.1"/>
    </source>
</evidence>
<reference evidence="3 4" key="1">
    <citation type="submission" date="2024-01" db="EMBL/GenBank/DDBJ databases">
        <title>The genome of the rayed Mediterranean limpet Patella caerulea (Linnaeus, 1758).</title>
        <authorList>
            <person name="Anh-Thu Weber A."/>
            <person name="Halstead-Nussloch G."/>
        </authorList>
    </citation>
    <scope>NUCLEOTIDE SEQUENCE [LARGE SCALE GENOMIC DNA]</scope>
    <source>
        <strain evidence="3">AATW-2023a</strain>
        <tissue evidence="3">Whole specimen</tissue>
    </source>
</reference>
<name>A0AAN8PPL1_PATCE</name>
<dbReference type="Proteomes" id="UP001347796">
    <property type="component" value="Unassembled WGS sequence"/>
</dbReference>
<comment type="caution">
    <text evidence="3">The sequence shown here is derived from an EMBL/GenBank/DDBJ whole genome shotgun (WGS) entry which is preliminary data.</text>
</comment>
<dbReference type="InterPro" id="IPR001107">
    <property type="entry name" value="Band_7"/>
</dbReference>
<dbReference type="Pfam" id="PF01145">
    <property type="entry name" value="Band_7"/>
    <property type="match status" value="1"/>
</dbReference>
<evidence type="ECO:0000259" key="2">
    <source>
        <dbReference type="Pfam" id="PF01145"/>
    </source>
</evidence>
<organism evidence="3 4">
    <name type="scientific">Patella caerulea</name>
    <name type="common">Rayed Mediterranean limpet</name>
    <dbReference type="NCBI Taxonomy" id="87958"/>
    <lineage>
        <taxon>Eukaryota</taxon>
        <taxon>Metazoa</taxon>
        <taxon>Spiralia</taxon>
        <taxon>Lophotrochozoa</taxon>
        <taxon>Mollusca</taxon>
        <taxon>Gastropoda</taxon>
        <taxon>Patellogastropoda</taxon>
        <taxon>Patelloidea</taxon>
        <taxon>Patellidae</taxon>
        <taxon>Patella</taxon>
    </lineage>
</organism>
<dbReference type="EMBL" id="JAZGQO010000011">
    <property type="protein sequence ID" value="KAK6173700.1"/>
    <property type="molecule type" value="Genomic_DNA"/>
</dbReference>
<gene>
    <name evidence="3" type="ORF">SNE40_017106</name>
</gene>